<dbReference type="GO" id="GO:0005634">
    <property type="term" value="C:nucleus"/>
    <property type="evidence" value="ECO:0007669"/>
    <property type="project" value="UniProtKB-ARBA"/>
</dbReference>
<keyword evidence="7" id="KW-0413">Isomerase</keyword>
<dbReference type="SUPFAM" id="SSF50891">
    <property type="entry name" value="Cyclophilin-like"/>
    <property type="match status" value="1"/>
</dbReference>
<evidence type="ECO:0000256" key="5">
    <source>
        <dbReference type="ARBA" id="ARBA00022737"/>
    </source>
</evidence>
<dbReference type="STRING" id="796604.A0A2X0MN13"/>
<dbReference type="Gene3D" id="2.40.100.10">
    <property type="entry name" value="Cyclophilin-like"/>
    <property type="match status" value="1"/>
</dbReference>
<organism evidence="10 11">
    <name type="scientific">Microbotryum silenes-dioicae</name>
    <dbReference type="NCBI Taxonomy" id="796604"/>
    <lineage>
        <taxon>Eukaryota</taxon>
        <taxon>Fungi</taxon>
        <taxon>Dikarya</taxon>
        <taxon>Basidiomycota</taxon>
        <taxon>Pucciniomycotina</taxon>
        <taxon>Microbotryomycetes</taxon>
        <taxon>Microbotryales</taxon>
        <taxon>Microbotryaceae</taxon>
        <taxon>Microbotryum</taxon>
    </lineage>
</organism>
<dbReference type="SUPFAM" id="SSF50978">
    <property type="entry name" value="WD40 repeat-like"/>
    <property type="match status" value="1"/>
</dbReference>
<dbReference type="AlphaFoldDB" id="A0A2X0MN13"/>
<dbReference type="GO" id="GO:0003755">
    <property type="term" value="F:peptidyl-prolyl cis-trans isomerase activity"/>
    <property type="evidence" value="ECO:0007669"/>
    <property type="project" value="UniProtKB-KW"/>
</dbReference>
<evidence type="ECO:0000256" key="1">
    <source>
        <dbReference type="ARBA" id="ARBA00000971"/>
    </source>
</evidence>
<accession>A0A2X0MN13</accession>
<evidence type="ECO:0000256" key="7">
    <source>
        <dbReference type="ARBA" id="ARBA00023235"/>
    </source>
</evidence>
<keyword evidence="5" id="KW-0677">Repeat</keyword>
<evidence type="ECO:0000256" key="8">
    <source>
        <dbReference type="SAM" id="MobiDB-lite"/>
    </source>
</evidence>
<keyword evidence="11" id="KW-1185">Reference proteome</keyword>
<evidence type="ECO:0000256" key="3">
    <source>
        <dbReference type="ARBA" id="ARBA00013194"/>
    </source>
</evidence>
<keyword evidence="4" id="KW-0853">WD repeat</keyword>
<reference evidence="10 11" key="1">
    <citation type="submission" date="2016-11" db="EMBL/GenBank/DDBJ databases">
        <authorList>
            <person name="Jaros S."/>
            <person name="Januszkiewicz K."/>
            <person name="Wedrychowicz H."/>
        </authorList>
    </citation>
    <scope>NUCLEOTIDE SEQUENCE [LARGE SCALE GENOMIC DNA]</scope>
</reference>
<dbReference type="InterPro" id="IPR002130">
    <property type="entry name" value="Cyclophilin-type_PPIase_dom"/>
</dbReference>
<dbReference type="Proteomes" id="UP000249464">
    <property type="component" value="Unassembled WGS sequence"/>
</dbReference>
<dbReference type="EMBL" id="FQNC01000015">
    <property type="protein sequence ID" value="SGY18053.1"/>
    <property type="molecule type" value="Genomic_DNA"/>
</dbReference>
<dbReference type="Pfam" id="PF00160">
    <property type="entry name" value="Pro_isomerase"/>
    <property type="match status" value="1"/>
</dbReference>
<feature type="compositionally biased region" description="Acidic residues" evidence="8">
    <location>
        <begin position="57"/>
        <end position="67"/>
    </location>
</feature>
<gene>
    <name evidence="10" type="primary">BQ5605_C015g07964</name>
    <name evidence="10" type="ORF">BQ5605_C015G07964</name>
</gene>
<dbReference type="PANTHER" id="PTHR45625">
    <property type="entry name" value="PEPTIDYL-PROLYL CIS-TRANS ISOMERASE-RELATED"/>
    <property type="match status" value="1"/>
</dbReference>
<dbReference type="InterPro" id="IPR001680">
    <property type="entry name" value="WD40_rpt"/>
</dbReference>
<dbReference type="InterPro" id="IPR036322">
    <property type="entry name" value="WD40_repeat_dom_sf"/>
</dbReference>
<dbReference type="InterPro" id="IPR015943">
    <property type="entry name" value="WD40/YVTN_repeat-like_dom_sf"/>
</dbReference>
<dbReference type="InterPro" id="IPR044666">
    <property type="entry name" value="Cyclophilin_A-like"/>
</dbReference>
<comment type="similarity">
    <text evidence="2">Belongs to the cyclophilin-type PPIase family.</text>
</comment>
<dbReference type="FunFam" id="2.40.100.10:FF:000003">
    <property type="entry name" value="Peptidylprolyl isomerase domain and WD repeat-containing 1"/>
    <property type="match status" value="1"/>
</dbReference>
<protein>
    <recommendedName>
        <fullName evidence="3">peptidylprolyl isomerase</fullName>
        <ecNumber evidence="3">5.2.1.8</ecNumber>
    </recommendedName>
</protein>
<dbReference type="InterPro" id="IPR029000">
    <property type="entry name" value="Cyclophilin-like_dom_sf"/>
</dbReference>
<evidence type="ECO:0000259" key="9">
    <source>
        <dbReference type="PROSITE" id="PS50072"/>
    </source>
</evidence>
<evidence type="ECO:0000256" key="2">
    <source>
        <dbReference type="ARBA" id="ARBA00007365"/>
    </source>
</evidence>
<dbReference type="EC" id="5.2.1.8" evidence="3"/>
<evidence type="ECO:0000313" key="10">
    <source>
        <dbReference type="EMBL" id="SGY18053.1"/>
    </source>
</evidence>
<dbReference type="SMART" id="SM00320">
    <property type="entry name" value="WD40"/>
    <property type="match status" value="3"/>
</dbReference>
<name>A0A2X0MN13_9BASI</name>
<feature type="region of interest" description="Disordered" evidence="8">
    <location>
        <begin position="25"/>
        <end position="77"/>
    </location>
</feature>
<dbReference type="PRINTS" id="PR00153">
    <property type="entry name" value="CSAPPISMRASE"/>
</dbReference>
<sequence>MSSEATSLGKRAREIDAVDFEAPVVLEPTGEAATNGHRAEHQDGEPTAADGAQQLVGEEEDDDDDDFGPMPLPAGAVPTKKRKAQFMPPDLLGGCLNPVSTTVLAHEKLYLDHLPSADRYYKSFMHRDTVTGVVLTRTDFLITSSVDGHLKFWKKQAEGIEFVKHYRTHLSPIVAIAASDDGRSLASLGSDQGGKTVEGLEVKGSAKVFDVENFDMINILKLPFNPRICCWLHGRGDGRSLLAITDFDSSKILIYDGRGDGKPLHVLDSLHRKSVHLMAYNPLYDTVISIDVGGMVEYWEPREPFEKPDSVEWTNKSATGLYEFKKSKSTPVALSLAPTSNSFAVLSLPDLRLTTFNFLTGKLHRAYDESLTATQEMQQAGTAGVKMDSMEFGRRLATERELEKGALEAVLENRSGISVGAPVWDEGGKFVIYPTMLGIKVVNLPGLLVVNTVTNKVSRMLGKDETVRYLNLALYQGVPPKKGITTLAMATSENPLLNQTEERDPTLFCTAWKRPRFYLFTRSSPDDKSHDRDIFNEKPTRDEMQIAAPTAAAQGPLGKKAVIHTTKGDITFELFGDLVPKTVENFVGLARKHYYDEIIFHRVIPKFMLQTGDPLGDGTGGESLWGSAFEDEFHPTLKHDRPYTLSMANAGPRTNGSQFFITTVPAPWLDNKHSIFGRATSGLDVIHAIENVRTDKTDKPFDDVRIVSVDIE</sequence>
<dbReference type="Gene3D" id="2.130.10.10">
    <property type="entry name" value="YVTN repeat-like/Quinoprotein amine dehydrogenase"/>
    <property type="match status" value="1"/>
</dbReference>
<dbReference type="PROSITE" id="PS50072">
    <property type="entry name" value="CSA_PPIASE_2"/>
    <property type="match status" value="1"/>
</dbReference>
<proteinExistence type="inferred from homology"/>
<evidence type="ECO:0000256" key="4">
    <source>
        <dbReference type="ARBA" id="ARBA00022574"/>
    </source>
</evidence>
<evidence type="ECO:0000313" key="11">
    <source>
        <dbReference type="Proteomes" id="UP000249464"/>
    </source>
</evidence>
<dbReference type="PANTHER" id="PTHR45625:SF4">
    <property type="entry name" value="PEPTIDYLPROLYL ISOMERASE DOMAIN AND WD REPEAT-CONTAINING PROTEIN 1"/>
    <property type="match status" value="1"/>
</dbReference>
<keyword evidence="6" id="KW-0697">Rotamase</keyword>
<evidence type="ECO:0000256" key="6">
    <source>
        <dbReference type="ARBA" id="ARBA00023110"/>
    </source>
</evidence>
<dbReference type="FunFam" id="2.130.10.10:FF:000450">
    <property type="entry name" value="Peptidylprolyl isomerase domain and WD-repeat protein 1"/>
    <property type="match status" value="1"/>
</dbReference>
<feature type="domain" description="PPIase cyclophilin-type" evidence="9">
    <location>
        <begin position="568"/>
        <end position="711"/>
    </location>
</feature>
<comment type="catalytic activity">
    <reaction evidence="1">
        <text>[protein]-peptidylproline (omega=180) = [protein]-peptidylproline (omega=0)</text>
        <dbReference type="Rhea" id="RHEA:16237"/>
        <dbReference type="Rhea" id="RHEA-COMP:10747"/>
        <dbReference type="Rhea" id="RHEA-COMP:10748"/>
        <dbReference type="ChEBI" id="CHEBI:83833"/>
        <dbReference type="ChEBI" id="CHEBI:83834"/>
        <dbReference type="EC" id="5.2.1.8"/>
    </reaction>
</comment>